<evidence type="ECO:0000313" key="1">
    <source>
        <dbReference type="EMBL" id="WUG98526.1"/>
    </source>
</evidence>
<protein>
    <submittedName>
        <fullName evidence="1">Uncharacterized protein</fullName>
    </submittedName>
</protein>
<name>A0ABZ1P3A4_STRVL</name>
<proteinExistence type="predicted"/>
<dbReference type="RefSeq" id="WP_328346429.1">
    <property type="nucleotide sequence ID" value="NZ_CP107906.1"/>
</dbReference>
<organism evidence="1 2">
    <name type="scientific">Streptomyces violaceus</name>
    <name type="common">Streptomyces venezuelae</name>
    <dbReference type="NCBI Taxonomy" id="1936"/>
    <lineage>
        <taxon>Bacteria</taxon>
        <taxon>Bacillati</taxon>
        <taxon>Actinomycetota</taxon>
        <taxon>Actinomycetes</taxon>
        <taxon>Kitasatosporales</taxon>
        <taxon>Streptomycetaceae</taxon>
        <taxon>Streptomyces</taxon>
    </lineage>
</organism>
<reference evidence="1 2" key="1">
    <citation type="submission" date="2022-10" db="EMBL/GenBank/DDBJ databases">
        <title>The complete genomes of actinobacterial strains from the NBC collection.</title>
        <authorList>
            <person name="Joergensen T.S."/>
            <person name="Alvarez Arevalo M."/>
            <person name="Sterndorff E.B."/>
            <person name="Faurdal D."/>
            <person name="Vuksanovic O."/>
            <person name="Mourched A.-S."/>
            <person name="Charusanti P."/>
            <person name="Shaw S."/>
            <person name="Blin K."/>
            <person name="Weber T."/>
        </authorList>
    </citation>
    <scope>NUCLEOTIDE SEQUENCE [LARGE SCALE GENOMIC DNA]</scope>
    <source>
        <strain evidence="1 2">NBC_00456</strain>
    </source>
</reference>
<keyword evidence="2" id="KW-1185">Reference proteome</keyword>
<dbReference type="EMBL" id="CP107906">
    <property type="protein sequence ID" value="WUG98526.1"/>
    <property type="molecule type" value="Genomic_DNA"/>
</dbReference>
<evidence type="ECO:0000313" key="2">
    <source>
        <dbReference type="Proteomes" id="UP001341259"/>
    </source>
</evidence>
<sequence length="44" mass="4778">MASAREPVLQILQLVGLDQVILSHPTVEQGHDGLIHFIPSCQVS</sequence>
<gene>
    <name evidence="1" type="ORF">OHB29_39200</name>
</gene>
<dbReference type="Proteomes" id="UP001341259">
    <property type="component" value="Chromosome"/>
</dbReference>
<accession>A0ABZ1P3A4</accession>